<name>A0AAV1NLN9_SCOSC</name>
<feature type="compositionally biased region" description="Polar residues" evidence="1">
    <location>
        <begin position="42"/>
        <end position="52"/>
    </location>
</feature>
<keyword evidence="3" id="KW-1185">Reference proteome</keyword>
<evidence type="ECO:0000313" key="2">
    <source>
        <dbReference type="EMBL" id="CAK6959920.1"/>
    </source>
</evidence>
<gene>
    <name evidence="2" type="ORF">FSCOSCO3_A018084</name>
</gene>
<feature type="region of interest" description="Disordered" evidence="1">
    <location>
        <begin position="36"/>
        <end position="64"/>
    </location>
</feature>
<evidence type="ECO:0000256" key="1">
    <source>
        <dbReference type="SAM" id="MobiDB-lite"/>
    </source>
</evidence>
<organism evidence="2 3">
    <name type="scientific">Scomber scombrus</name>
    <name type="common">Atlantic mackerel</name>
    <name type="synonym">Scomber vernalis</name>
    <dbReference type="NCBI Taxonomy" id="13677"/>
    <lineage>
        <taxon>Eukaryota</taxon>
        <taxon>Metazoa</taxon>
        <taxon>Chordata</taxon>
        <taxon>Craniata</taxon>
        <taxon>Vertebrata</taxon>
        <taxon>Euteleostomi</taxon>
        <taxon>Actinopterygii</taxon>
        <taxon>Neopterygii</taxon>
        <taxon>Teleostei</taxon>
        <taxon>Neoteleostei</taxon>
        <taxon>Acanthomorphata</taxon>
        <taxon>Pelagiaria</taxon>
        <taxon>Scombriformes</taxon>
        <taxon>Scombridae</taxon>
        <taxon>Scomber</taxon>
    </lineage>
</organism>
<dbReference type="EMBL" id="CAWUFR010000042">
    <property type="protein sequence ID" value="CAK6959920.1"/>
    <property type="molecule type" value="Genomic_DNA"/>
</dbReference>
<sequence length="142" mass="15334">MRAFVRGHTQQRRTKGTSLALNSSCVHLQPQQSLSARLPTGTKGTHTQSNVKHSGARENRCQKRGGEDKTRFIVAVNLGVAQWKGQGTEHYHAHSPTVAGRKKKARQCLVSSCIPLCCPVSSVTVLLLSANNISHPKGPGAF</sequence>
<dbReference type="Proteomes" id="UP001314229">
    <property type="component" value="Unassembled WGS sequence"/>
</dbReference>
<accession>A0AAV1NLN9</accession>
<proteinExistence type="predicted"/>
<comment type="caution">
    <text evidence="2">The sequence shown here is derived from an EMBL/GenBank/DDBJ whole genome shotgun (WGS) entry which is preliminary data.</text>
</comment>
<protein>
    <submittedName>
        <fullName evidence="2">Uncharacterized protein</fullName>
    </submittedName>
</protein>
<evidence type="ECO:0000313" key="3">
    <source>
        <dbReference type="Proteomes" id="UP001314229"/>
    </source>
</evidence>
<dbReference type="AlphaFoldDB" id="A0AAV1NLN9"/>
<reference evidence="2 3" key="1">
    <citation type="submission" date="2024-01" db="EMBL/GenBank/DDBJ databases">
        <authorList>
            <person name="Alioto T."/>
            <person name="Alioto T."/>
            <person name="Gomez Garrido J."/>
        </authorList>
    </citation>
    <scope>NUCLEOTIDE SEQUENCE [LARGE SCALE GENOMIC DNA]</scope>
</reference>
<feature type="compositionally biased region" description="Basic and acidic residues" evidence="1">
    <location>
        <begin position="55"/>
        <end position="64"/>
    </location>
</feature>